<dbReference type="SUPFAM" id="SSF51658">
    <property type="entry name" value="Xylose isomerase-like"/>
    <property type="match status" value="1"/>
</dbReference>
<dbReference type="NCBIfam" id="TIGR01409">
    <property type="entry name" value="TAT_signal_seq"/>
    <property type="match status" value="1"/>
</dbReference>
<protein>
    <recommendedName>
        <fullName evidence="2">Xylose isomerase-like TIM barrel domain-containing protein</fullName>
    </recommendedName>
</protein>
<comment type="caution">
    <text evidence="3">The sequence shown here is derived from an EMBL/GenBank/DDBJ whole genome shotgun (WGS) entry which is preliminary data.</text>
</comment>
<dbReference type="Proteomes" id="UP000321532">
    <property type="component" value="Unassembled WGS sequence"/>
</dbReference>
<feature type="domain" description="Xylose isomerase-like TIM barrel" evidence="2">
    <location>
        <begin position="137"/>
        <end position="323"/>
    </location>
</feature>
<dbReference type="PROSITE" id="PS51318">
    <property type="entry name" value="TAT"/>
    <property type="match status" value="1"/>
</dbReference>
<dbReference type="Gene3D" id="3.20.20.150">
    <property type="entry name" value="Divalent-metal-dependent TIM barrel enzymes"/>
    <property type="match status" value="1"/>
</dbReference>
<evidence type="ECO:0000256" key="1">
    <source>
        <dbReference type="SAM" id="MobiDB-lite"/>
    </source>
</evidence>
<dbReference type="AlphaFoldDB" id="A0A512B5D4"/>
<proteinExistence type="predicted"/>
<feature type="compositionally biased region" description="Low complexity" evidence="1">
    <location>
        <begin position="93"/>
        <end position="102"/>
    </location>
</feature>
<dbReference type="InterPro" id="IPR050312">
    <property type="entry name" value="IolE/XylAMocC-like"/>
</dbReference>
<dbReference type="PANTHER" id="PTHR12110:SF41">
    <property type="entry name" value="INOSOSE DEHYDRATASE"/>
    <property type="match status" value="1"/>
</dbReference>
<name>A0A512B5D4_9BACT</name>
<evidence type="ECO:0000313" key="4">
    <source>
        <dbReference type="Proteomes" id="UP000321532"/>
    </source>
</evidence>
<dbReference type="RefSeq" id="WP_146904839.1">
    <property type="nucleotide sequence ID" value="NZ_BJYS01000053.1"/>
</dbReference>
<feature type="region of interest" description="Disordered" evidence="1">
    <location>
        <begin position="93"/>
        <end position="119"/>
    </location>
</feature>
<reference evidence="3 4" key="1">
    <citation type="submission" date="2019-07" db="EMBL/GenBank/DDBJ databases">
        <title>Whole genome shotgun sequence of Adhaeribacter aerolatus NBRC 106133.</title>
        <authorList>
            <person name="Hosoyama A."/>
            <person name="Uohara A."/>
            <person name="Ohji S."/>
            <person name="Ichikawa N."/>
        </authorList>
    </citation>
    <scope>NUCLEOTIDE SEQUENCE [LARGE SCALE GENOMIC DNA]</scope>
    <source>
        <strain evidence="3 4">NBRC 106133</strain>
    </source>
</reference>
<dbReference type="InterPro" id="IPR019546">
    <property type="entry name" value="TAT_signal_bac_arc"/>
</dbReference>
<dbReference type="OrthoDB" id="263912at2"/>
<dbReference type="InterPro" id="IPR036237">
    <property type="entry name" value="Xyl_isomerase-like_sf"/>
</dbReference>
<keyword evidence="4" id="KW-1185">Reference proteome</keyword>
<dbReference type="PANTHER" id="PTHR12110">
    <property type="entry name" value="HYDROXYPYRUVATE ISOMERASE"/>
    <property type="match status" value="1"/>
</dbReference>
<dbReference type="InterPro" id="IPR013022">
    <property type="entry name" value="Xyl_isomerase-like_TIM-brl"/>
</dbReference>
<dbReference type="Pfam" id="PF01261">
    <property type="entry name" value="AP_endonuc_2"/>
    <property type="match status" value="1"/>
</dbReference>
<accession>A0A512B5D4</accession>
<evidence type="ECO:0000313" key="3">
    <source>
        <dbReference type="EMBL" id="GEO07188.1"/>
    </source>
</evidence>
<sequence>MKNEIISRRQFLGTSALTLGGLAIAASPAFGIPAYIKNLGKPNSMFNGVQIGAISYSWRSMPSSAEQVLQYCIDCNISALELMGPAAEAFAGAPEAPARPGGPAAGGQRSPLTPEQKAEQEEYLKKMAAWRANAPMAKFEQLRKMYKDAGVSIYAYKPNALGANNTDAEVDYTFRAAKALGATHATVELPNSPEQTKRLGDIAARNKIYVGYHGHTQQTFDWWDVALSQSKYNAINFDMGHYVAAGFDPIPFLQAKHANILSMHTKDRKSKANGGANVPWGQGDTPIVAALQLMKKNKYKFPATIELEYPIPEGSDAVKETAKCVEFARKALEAKS</sequence>
<dbReference type="EMBL" id="BJYS01000053">
    <property type="protein sequence ID" value="GEO07188.1"/>
    <property type="molecule type" value="Genomic_DNA"/>
</dbReference>
<dbReference type="InterPro" id="IPR006311">
    <property type="entry name" value="TAT_signal"/>
</dbReference>
<organism evidence="3 4">
    <name type="scientific">Adhaeribacter aerolatus</name>
    <dbReference type="NCBI Taxonomy" id="670289"/>
    <lineage>
        <taxon>Bacteria</taxon>
        <taxon>Pseudomonadati</taxon>
        <taxon>Bacteroidota</taxon>
        <taxon>Cytophagia</taxon>
        <taxon>Cytophagales</taxon>
        <taxon>Hymenobacteraceae</taxon>
        <taxon>Adhaeribacter</taxon>
    </lineage>
</organism>
<evidence type="ECO:0000259" key="2">
    <source>
        <dbReference type="Pfam" id="PF01261"/>
    </source>
</evidence>
<gene>
    <name evidence="3" type="ORF">AAE02nite_48520</name>
</gene>